<dbReference type="Gene3D" id="3.10.450.50">
    <property type="match status" value="1"/>
</dbReference>
<sequence length="129" mass="14202">MAAIGTGDRATLAGLYTEDWVLELPFGDPPRRLEGAVEIADYLGPQMGRFEFTLSLVAVHFCLDPDLLVAEYTSEGRAIATGKPYRNTYIGLWRFRDGRICGVKEYLNPMVAAEALTPDDPQDTPGDGY</sequence>
<organism evidence="2">
    <name type="scientific">marine metagenome</name>
    <dbReference type="NCBI Taxonomy" id="408172"/>
    <lineage>
        <taxon>unclassified sequences</taxon>
        <taxon>metagenomes</taxon>
        <taxon>ecological metagenomes</taxon>
    </lineage>
</organism>
<evidence type="ECO:0000313" key="2">
    <source>
        <dbReference type="EMBL" id="SVA07413.1"/>
    </source>
</evidence>
<protein>
    <recommendedName>
        <fullName evidence="1">SnoaL-like domain-containing protein</fullName>
    </recommendedName>
</protein>
<dbReference type="InterPro" id="IPR032710">
    <property type="entry name" value="NTF2-like_dom_sf"/>
</dbReference>
<dbReference type="SUPFAM" id="SSF54427">
    <property type="entry name" value="NTF2-like"/>
    <property type="match status" value="1"/>
</dbReference>
<evidence type="ECO:0000259" key="1">
    <source>
        <dbReference type="Pfam" id="PF12680"/>
    </source>
</evidence>
<dbReference type="AlphaFoldDB" id="A0A381T191"/>
<accession>A0A381T191</accession>
<gene>
    <name evidence="2" type="ORF">METZ01_LOCUS60267</name>
</gene>
<dbReference type="EMBL" id="UINC01003563">
    <property type="protein sequence ID" value="SVA07413.1"/>
    <property type="molecule type" value="Genomic_DNA"/>
</dbReference>
<reference evidence="2" key="1">
    <citation type="submission" date="2018-05" db="EMBL/GenBank/DDBJ databases">
        <authorList>
            <person name="Lanie J.A."/>
            <person name="Ng W.-L."/>
            <person name="Kazmierczak K.M."/>
            <person name="Andrzejewski T.M."/>
            <person name="Davidsen T.M."/>
            <person name="Wayne K.J."/>
            <person name="Tettelin H."/>
            <person name="Glass J.I."/>
            <person name="Rusch D."/>
            <person name="Podicherti R."/>
            <person name="Tsui H.-C.T."/>
            <person name="Winkler M.E."/>
        </authorList>
    </citation>
    <scope>NUCLEOTIDE SEQUENCE</scope>
</reference>
<feature type="domain" description="SnoaL-like" evidence="1">
    <location>
        <begin position="2"/>
        <end position="101"/>
    </location>
</feature>
<dbReference type="InterPro" id="IPR037401">
    <property type="entry name" value="SnoaL-like"/>
</dbReference>
<proteinExistence type="predicted"/>
<dbReference type="Pfam" id="PF12680">
    <property type="entry name" value="SnoaL_2"/>
    <property type="match status" value="1"/>
</dbReference>
<name>A0A381T191_9ZZZZ</name>